<evidence type="ECO:0000313" key="1">
    <source>
        <dbReference type="EMBL" id="QIG67969.1"/>
    </source>
</evidence>
<dbReference type="EMBL" id="MN988486">
    <property type="protein sequence ID" value="QIG67969.1"/>
    <property type="molecule type" value="Genomic_DNA"/>
</dbReference>
<accession>A0A7S5R901</accession>
<protein>
    <submittedName>
        <fullName evidence="1">Uncharacterized protein</fullName>
    </submittedName>
</protein>
<gene>
    <name evidence="1" type="ORF">EVB55_034</name>
</gene>
<dbReference type="Proteomes" id="UP000605518">
    <property type="component" value="Segment"/>
</dbReference>
<keyword evidence="2" id="KW-1185">Reference proteome</keyword>
<name>A0A7S5R901_9CAUD</name>
<reference evidence="1" key="1">
    <citation type="submission" date="2020-01" db="EMBL/GenBank/DDBJ databases">
        <title>Patterns of diversity and host range of bacteriophage communities associated with bean-nodulatin bacteria.</title>
        <authorList>
            <person name="Vann Cauwenberghe J."/>
            <person name="Santamaria R.I."/>
            <person name="Bustos P."/>
            <person name="Juarez S."/>
            <person name="Gonzalez V."/>
        </authorList>
    </citation>
    <scope>NUCLEOTIDE SEQUENCE</scope>
</reference>
<organism evidence="1 2">
    <name type="scientific">Rhizobium phage RHph_Y68</name>
    <dbReference type="NCBI Taxonomy" id="2509787"/>
    <lineage>
        <taxon>Viruses</taxon>
        <taxon>Duplodnaviria</taxon>
        <taxon>Heunggongvirae</taxon>
        <taxon>Uroviricota</taxon>
        <taxon>Caudoviricetes</taxon>
        <taxon>Pootjesviridae</taxon>
        <taxon>Staniewskivirinae</taxon>
        <taxon>Trinifflemingvirus</taxon>
        <taxon>Trinifflemingvirus Y68</taxon>
    </lineage>
</organism>
<evidence type="ECO:0000313" key="2">
    <source>
        <dbReference type="Proteomes" id="UP000605518"/>
    </source>
</evidence>
<sequence>MTQERMQEIVDDVSRVFEKNIEPGMDRRSFCEAVNDYVRMKFRIQFVSVDMKGENFCFHLD</sequence>
<proteinExistence type="predicted"/>